<feature type="compositionally biased region" description="Basic and acidic residues" evidence="1">
    <location>
        <begin position="60"/>
        <end position="71"/>
    </location>
</feature>
<feature type="compositionally biased region" description="Acidic residues" evidence="1">
    <location>
        <begin position="389"/>
        <end position="398"/>
    </location>
</feature>
<comment type="caution">
    <text evidence="2">The sequence shown here is derived from an EMBL/GenBank/DDBJ whole genome shotgun (WGS) entry which is preliminary data.</text>
</comment>
<protein>
    <submittedName>
        <fullName evidence="2">Uncharacterized protein</fullName>
    </submittedName>
</protein>
<name>A0AAD9DF86_9STRA</name>
<feature type="region of interest" description="Disordered" evidence="1">
    <location>
        <begin position="276"/>
        <end position="341"/>
    </location>
</feature>
<dbReference type="AlphaFoldDB" id="A0AAD9DF86"/>
<evidence type="ECO:0000313" key="2">
    <source>
        <dbReference type="EMBL" id="KAK1745466.1"/>
    </source>
</evidence>
<organism evidence="2 3">
    <name type="scientific">Skeletonema marinoi</name>
    <dbReference type="NCBI Taxonomy" id="267567"/>
    <lineage>
        <taxon>Eukaryota</taxon>
        <taxon>Sar</taxon>
        <taxon>Stramenopiles</taxon>
        <taxon>Ochrophyta</taxon>
        <taxon>Bacillariophyta</taxon>
        <taxon>Coscinodiscophyceae</taxon>
        <taxon>Thalassiosirophycidae</taxon>
        <taxon>Thalassiosirales</taxon>
        <taxon>Skeletonemataceae</taxon>
        <taxon>Skeletonema</taxon>
        <taxon>Skeletonema marinoi-dohrnii complex</taxon>
    </lineage>
</organism>
<dbReference type="EMBL" id="JATAAI010000005">
    <property type="protein sequence ID" value="KAK1745466.1"/>
    <property type="molecule type" value="Genomic_DNA"/>
</dbReference>
<sequence length="683" mass="75196">MSRQNGNICGEKGAVDDAAVKPDNNFIAGLKRLAKERRAANGGTNKEKVAATAAGDELDDGNRDQSDKAEHYSSNNPAKNEDGAVLNGNGVANETKGEDIPDMTGKIISVSTEQPLISASNQPESKPQQRRRDDSKHRSKKKNGTNSKKKPIAVPQLDDGVLPDMTGKEILVEQLELPSIEPVKEEVDLDDLILEEQSNSTNKRRTLSASSPITAAGAAGTSKSVNRRGLLSKSRSQKSNLTNSTTSEGTGGGSRSQLFAFYNDQSQRSLQTLTTVGTSGNHTQDDSEPPQHQQQFPEPPQAISSYGNRNLRPSNSRRDRVTSLHSSFQHSKPTMERIPSGGILPDVVEEIQSKLSLSLNISSKSMPSRAQSWANLIAMDEQTKRTSMEMEDVDEEESYTSSSKNHRKISGLRTSRTSVKSEGSMNSRGSRESGSRRSKRSNSDGRSRNRGRQASETWRNESASVLPTLSQMKDPEYIRSQALKRFERGLEYAELGKLTAARERFLVALRYRVMDRGSLHPDVAATHELLGHVEYFLGENKKNDNFEGNLVRLDEGDNGLLGGNLTIMENPDKDGQSPSSSRGKGHYEKAAMHFQTALDILDAKELGVSNEKVSTWMNDASSNDETTFQWKELAETYSVLNEKGRLGVEERIDIVARIQERMDELPVTVGEKSYATSFLSSFN</sequence>
<feature type="compositionally biased region" description="Polar residues" evidence="1">
    <location>
        <begin position="454"/>
        <end position="467"/>
    </location>
</feature>
<evidence type="ECO:0000313" key="3">
    <source>
        <dbReference type="Proteomes" id="UP001224775"/>
    </source>
</evidence>
<keyword evidence="3" id="KW-1185">Reference proteome</keyword>
<feature type="region of interest" description="Disordered" evidence="1">
    <location>
        <begin position="37"/>
        <end position="162"/>
    </location>
</feature>
<feature type="compositionally biased region" description="Polar residues" evidence="1">
    <location>
        <begin position="109"/>
        <end position="126"/>
    </location>
</feature>
<feature type="region of interest" description="Disordered" evidence="1">
    <location>
        <begin position="195"/>
        <end position="257"/>
    </location>
</feature>
<gene>
    <name evidence="2" type="ORF">QTG54_003390</name>
</gene>
<feature type="compositionally biased region" description="Basic residues" evidence="1">
    <location>
        <begin position="137"/>
        <end position="151"/>
    </location>
</feature>
<feature type="region of interest" description="Disordered" evidence="1">
    <location>
        <begin position="1"/>
        <end position="23"/>
    </location>
</feature>
<accession>A0AAD9DF86</accession>
<feature type="compositionally biased region" description="Polar residues" evidence="1">
    <location>
        <begin position="302"/>
        <end position="314"/>
    </location>
</feature>
<feature type="region of interest" description="Disordered" evidence="1">
    <location>
        <begin position="384"/>
        <end position="467"/>
    </location>
</feature>
<dbReference type="Proteomes" id="UP001224775">
    <property type="component" value="Unassembled WGS sequence"/>
</dbReference>
<feature type="compositionally biased region" description="Basic and acidic residues" evidence="1">
    <location>
        <begin position="429"/>
        <end position="447"/>
    </location>
</feature>
<reference evidence="2" key="1">
    <citation type="submission" date="2023-06" db="EMBL/GenBank/DDBJ databases">
        <title>Survivors Of The Sea: Transcriptome response of Skeletonema marinoi to long-term dormancy.</title>
        <authorList>
            <person name="Pinder M.I.M."/>
            <person name="Kourtchenko O."/>
            <person name="Robertson E.K."/>
            <person name="Larsson T."/>
            <person name="Maumus F."/>
            <person name="Osuna-Cruz C.M."/>
            <person name="Vancaester E."/>
            <person name="Stenow R."/>
            <person name="Vandepoele K."/>
            <person name="Ploug H."/>
            <person name="Bruchert V."/>
            <person name="Godhe A."/>
            <person name="Topel M."/>
        </authorList>
    </citation>
    <scope>NUCLEOTIDE SEQUENCE</scope>
    <source>
        <strain evidence="2">R05AC</strain>
    </source>
</reference>
<feature type="region of interest" description="Disordered" evidence="1">
    <location>
        <begin position="567"/>
        <end position="586"/>
    </location>
</feature>
<feature type="compositionally biased region" description="Polar residues" evidence="1">
    <location>
        <begin position="323"/>
        <end position="332"/>
    </location>
</feature>
<evidence type="ECO:0000256" key="1">
    <source>
        <dbReference type="SAM" id="MobiDB-lite"/>
    </source>
</evidence>
<feature type="compositionally biased region" description="Polar residues" evidence="1">
    <location>
        <begin position="197"/>
        <end position="213"/>
    </location>
</feature>
<proteinExistence type="predicted"/>